<dbReference type="OrthoDB" id="44734at2759"/>
<organism evidence="1 2">
    <name type="scientific">Ectocarpus siliculosus</name>
    <name type="common">Brown alga</name>
    <name type="synonym">Conferva siliculosa</name>
    <dbReference type="NCBI Taxonomy" id="2880"/>
    <lineage>
        <taxon>Eukaryota</taxon>
        <taxon>Sar</taxon>
        <taxon>Stramenopiles</taxon>
        <taxon>Ochrophyta</taxon>
        <taxon>PX clade</taxon>
        <taxon>Phaeophyceae</taxon>
        <taxon>Ectocarpales</taxon>
        <taxon>Ectocarpaceae</taxon>
        <taxon>Ectocarpus</taxon>
    </lineage>
</organism>
<reference evidence="1 2" key="1">
    <citation type="journal article" date="2010" name="Nature">
        <title>The Ectocarpus genome and the independent evolution of multicellularity in brown algae.</title>
        <authorList>
            <person name="Cock J.M."/>
            <person name="Sterck L."/>
            <person name="Rouze P."/>
            <person name="Scornet D."/>
            <person name="Allen A.E."/>
            <person name="Amoutzias G."/>
            <person name="Anthouard V."/>
            <person name="Artiguenave F."/>
            <person name="Aury J.M."/>
            <person name="Badger J.H."/>
            <person name="Beszteri B."/>
            <person name="Billiau K."/>
            <person name="Bonnet E."/>
            <person name="Bothwell J.H."/>
            <person name="Bowler C."/>
            <person name="Boyen C."/>
            <person name="Brownlee C."/>
            <person name="Carrano C.J."/>
            <person name="Charrier B."/>
            <person name="Cho G.Y."/>
            <person name="Coelho S.M."/>
            <person name="Collen J."/>
            <person name="Corre E."/>
            <person name="Da Silva C."/>
            <person name="Delage L."/>
            <person name="Delaroque N."/>
            <person name="Dittami S.M."/>
            <person name="Doulbeau S."/>
            <person name="Elias M."/>
            <person name="Farnham G."/>
            <person name="Gachon C.M."/>
            <person name="Gschloessl B."/>
            <person name="Heesch S."/>
            <person name="Jabbari K."/>
            <person name="Jubin C."/>
            <person name="Kawai H."/>
            <person name="Kimura K."/>
            <person name="Kloareg B."/>
            <person name="Kupper F.C."/>
            <person name="Lang D."/>
            <person name="Le Bail A."/>
            <person name="Leblanc C."/>
            <person name="Lerouge P."/>
            <person name="Lohr M."/>
            <person name="Lopez P.J."/>
            <person name="Martens C."/>
            <person name="Maumus F."/>
            <person name="Michel G."/>
            <person name="Miranda-Saavedra D."/>
            <person name="Morales J."/>
            <person name="Moreau H."/>
            <person name="Motomura T."/>
            <person name="Nagasato C."/>
            <person name="Napoli C.A."/>
            <person name="Nelson D.R."/>
            <person name="Nyvall-Collen P."/>
            <person name="Peters A.F."/>
            <person name="Pommier C."/>
            <person name="Potin P."/>
            <person name="Poulain J."/>
            <person name="Quesneville H."/>
            <person name="Read B."/>
            <person name="Rensing S.A."/>
            <person name="Ritter A."/>
            <person name="Rousvoal S."/>
            <person name="Samanta M."/>
            <person name="Samson G."/>
            <person name="Schroeder D.C."/>
            <person name="Segurens B."/>
            <person name="Strittmatter M."/>
            <person name="Tonon T."/>
            <person name="Tregear J.W."/>
            <person name="Valentin K."/>
            <person name="von Dassow P."/>
            <person name="Yamagishi T."/>
            <person name="Van de Peer Y."/>
            <person name="Wincker P."/>
        </authorList>
    </citation>
    <scope>NUCLEOTIDE SEQUENCE [LARGE SCALE GENOMIC DNA]</scope>
    <source>
        <strain evidence="2">Ec32 / CCAP1310/4</strain>
    </source>
</reference>
<proteinExistence type="predicted"/>
<evidence type="ECO:0000313" key="2">
    <source>
        <dbReference type="Proteomes" id="UP000002630"/>
    </source>
</evidence>
<sequence length="132" mass="14737">MEASAKALTSSMKRLHGEDKAILVVRNTVPGHWGCTERMFDGPVNKIIASKLVAEAPGSYEWNSFESRNVQLQKAFSPDRGWKLLDAYSPTLLRPDSHIANNDCLHYCMPDPADHWARLLCNILLVAKDDSA</sequence>
<dbReference type="AlphaFoldDB" id="D8LT34"/>
<accession>D8LT34</accession>
<evidence type="ECO:0000313" key="1">
    <source>
        <dbReference type="EMBL" id="CBN75308.1"/>
    </source>
</evidence>
<dbReference type="Proteomes" id="UP000002630">
    <property type="component" value="Linkage Group LG06"/>
</dbReference>
<protein>
    <submittedName>
        <fullName evidence="1">Uncharacterized protein</fullName>
    </submittedName>
</protein>
<keyword evidence="2" id="KW-1185">Reference proteome</keyword>
<dbReference type="EMBL" id="FN649014">
    <property type="protein sequence ID" value="CBN75308.1"/>
    <property type="molecule type" value="Genomic_DNA"/>
</dbReference>
<dbReference type="EMBL" id="FN649731">
    <property type="protein sequence ID" value="CBN75308.1"/>
    <property type="molecule type" value="Genomic_DNA"/>
</dbReference>
<gene>
    <name evidence="1" type="ORF">Esi_0078_0026</name>
</gene>
<name>D8LT34_ECTSI</name>
<dbReference type="InParanoid" id="D8LT34"/>